<accession>A0ACC1CLJ8</accession>
<sequence>MEAGYTKADSANLPNIDVVMVASFFASNSNFNAAEFRNSKSYAATMVVDEKESKIVSVQYHDYDAYQGGCKHAVALLMWFHRRSEEPSCTSFS</sequence>
<evidence type="ECO:0000313" key="1">
    <source>
        <dbReference type="EMBL" id="KAJ0172475.1"/>
    </source>
</evidence>
<protein>
    <submittedName>
        <fullName evidence="1">Uncharacterized protein</fullName>
    </submittedName>
</protein>
<reference evidence="1 2" key="1">
    <citation type="journal article" date="2021" name="Front. Genet.">
        <title>Chromosome-Level Genome Assembly Reveals Significant Gene Expansion in the Toll and IMD Signaling Pathways of Dendrolimus kikuchii.</title>
        <authorList>
            <person name="Zhou J."/>
            <person name="Wu P."/>
            <person name="Xiong Z."/>
            <person name="Liu N."/>
            <person name="Zhao N."/>
            <person name="Ji M."/>
            <person name="Qiu Y."/>
            <person name="Yang B."/>
        </authorList>
    </citation>
    <scope>NUCLEOTIDE SEQUENCE [LARGE SCALE GENOMIC DNA]</scope>
    <source>
        <strain evidence="1">Ann1</strain>
    </source>
</reference>
<dbReference type="Proteomes" id="UP000824533">
    <property type="component" value="Linkage Group LG21"/>
</dbReference>
<name>A0ACC1CLJ8_9NEOP</name>
<organism evidence="1 2">
    <name type="scientific">Dendrolimus kikuchii</name>
    <dbReference type="NCBI Taxonomy" id="765133"/>
    <lineage>
        <taxon>Eukaryota</taxon>
        <taxon>Metazoa</taxon>
        <taxon>Ecdysozoa</taxon>
        <taxon>Arthropoda</taxon>
        <taxon>Hexapoda</taxon>
        <taxon>Insecta</taxon>
        <taxon>Pterygota</taxon>
        <taxon>Neoptera</taxon>
        <taxon>Endopterygota</taxon>
        <taxon>Lepidoptera</taxon>
        <taxon>Glossata</taxon>
        <taxon>Ditrysia</taxon>
        <taxon>Bombycoidea</taxon>
        <taxon>Lasiocampidae</taxon>
        <taxon>Dendrolimus</taxon>
    </lineage>
</organism>
<keyword evidence="2" id="KW-1185">Reference proteome</keyword>
<evidence type="ECO:0000313" key="2">
    <source>
        <dbReference type="Proteomes" id="UP000824533"/>
    </source>
</evidence>
<proteinExistence type="predicted"/>
<comment type="caution">
    <text evidence="1">The sequence shown here is derived from an EMBL/GenBank/DDBJ whole genome shotgun (WGS) entry which is preliminary data.</text>
</comment>
<dbReference type="EMBL" id="CM034407">
    <property type="protein sequence ID" value="KAJ0172475.1"/>
    <property type="molecule type" value="Genomic_DNA"/>
</dbReference>
<gene>
    <name evidence="1" type="ORF">K1T71_011614</name>
</gene>